<proteinExistence type="predicted"/>
<sequence>MLYNGDVDLDVIILEAEYFAETLAANLGAEKRLNRTNWNYQRPGPNSRARVGGYTKNWYFRSQNVHLDLVTVKV</sequence>
<dbReference type="Proteomes" id="UP000887577">
    <property type="component" value="Unplaced"/>
</dbReference>
<evidence type="ECO:0000313" key="1">
    <source>
        <dbReference type="Proteomes" id="UP000887577"/>
    </source>
</evidence>
<name>A0A914XZN4_9BILA</name>
<dbReference type="AlphaFoldDB" id="A0A914XZN4"/>
<organism evidence="1 2">
    <name type="scientific">Panagrolaimus superbus</name>
    <dbReference type="NCBI Taxonomy" id="310955"/>
    <lineage>
        <taxon>Eukaryota</taxon>
        <taxon>Metazoa</taxon>
        <taxon>Ecdysozoa</taxon>
        <taxon>Nematoda</taxon>
        <taxon>Chromadorea</taxon>
        <taxon>Rhabditida</taxon>
        <taxon>Tylenchina</taxon>
        <taxon>Panagrolaimomorpha</taxon>
        <taxon>Panagrolaimoidea</taxon>
        <taxon>Panagrolaimidae</taxon>
        <taxon>Panagrolaimus</taxon>
    </lineage>
</organism>
<dbReference type="WBParaSite" id="PSU_v2.g12666.t1">
    <property type="protein sequence ID" value="PSU_v2.g12666.t1"/>
    <property type="gene ID" value="PSU_v2.g12666"/>
</dbReference>
<keyword evidence="1" id="KW-1185">Reference proteome</keyword>
<accession>A0A914XZN4</accession>
<protein>
    <submittedName>
        <fullName evidence="2">Uncharacterized protein</fullName>
    </submittedName>
</protein>
<reference evidence="2" key="1">
    <citation type="submission" date="2022-11" db="UniProtKB">
        <authorList>
            <consortium name="WormBaseParasite"/>
        </authorList>
    </citation>
    <scope>IDENTIFICATION</scope>
</reference>
<evidence type="ECO:0000313" key="2">
    <source>
        <dbReference type="WBParaSite" id="PSU_v2.g12666.t1"/>
    </source>
</evidence>